<proteinExistence type="predicted"/>
<dbReference type="InterPro" id="IPR000909">
    <property type="entry name" value="PLipase_C_PInositol-sp_X_dom"/>
</dbReference>
<dbReference type="Pfam" id="PF26146">
    <property type="entry name" value="PI-PLC_X"/>
    <property type="match status" value="1"/>
</dbReference>
<keyword evidence="4" id="KW-0442">Lipid degradation</keyword>
<dbReference type="PROSITE" id="PS50231">
    <property type="entry name" value="RICIN_B_LECTIN"/>
    <property type="match status" value="1"/>
</dbReference>
<evidence type="ECO:0000256" key="5">
    <source>
        <dbReference type="ARBA" id="ARBA00030474"/>
    </source>
</evidence>
<dbReference type="PROSITE" id="PS51257">
    <property type="entry name" value="PROKAR_LIPOPROTEIN"/>
    <property type="match status" value="1"/>
</dbReference>
<dbReference type="InterPro" id="IPR051057">
    <property type="entry name" value="PI-PLC_domain"/>
</dbReference>
<dbReference type="SUPFAM" id="SSF50370">
    <property type="entry name" value="Ricin B-like lectins"/>
    <property type="match status" value="1"/>
</dbReference>
<dbReference type="CDD" id="cd08586">
    <property type="entry name" value="PI-PLCc_BcPLC_like"/>
    <property type="match status" value="1"/>
</dbReference>
<dbReference type="KEGG" id="eth:CK496_04180"/>
<organism evidence="7 8">
    <name type="scientific">Enterococcus thailandicus</name>
    <dbReference type="NCBI Taxonomy" id="417368"/>
    <lineage>
        <taxon>Bacteria</taxon>
        <taxon>Bacillati</taxon>
        <taxon>Bacillota</taxon>
        <taxon>Bacilli</taxon>
        <taxon>Lactobacillales</taxon>
        <taxon>Enterococcaceae</taxon>
        <taxon>Enterococcus</taxon>
    </lineage>
</organism>
<dbReference type="Gene3D" id="2.80.10.50">
    <property type="match status" value="1"/>
</dbReference>
<dbReference type="GO" id="GO:0008081">
    <property type="term" value="F:phosphoric diester hydrolase activity"/>
    <property type="evidence" value="ECO:0007669"/>
    <property type="project" value="InterPro"/>
</dbReference>
<dbReference type="InterPro" id="IPR017946">
    <property type="entry name" value="PLC-like_Pdiesterase_TIM-brl"/>
</dbReference>
<dbReference type="OrthoDB" id="7191982at2"/>
<dbReference type="AlphaFoldDB" id="A0A249SHM5"/>
<gene>
    <name evidence="7" type="ORF">ETH01_22250</name>
</gene>
<dbReference type="EC" id="4.6.1.13" evidence="2"/>
<dbReference type="SMART" id="SM00458">
    <property type="entry name" value="RICIN"/>
    <property type="match status" value="1"/>
</dbReference>
<evidence type="ECO:0000313" key="8">
    <source>
        <dbReference type="Proteomes" id="UP000321361"/>
    </source>
</evidence>
<dbReference type="Proteomes" id="UP000321361">
    <property type="component" value="Unassembled WGS sequence"/>
</dbReference>
<dbReference type="PANTHER" id="PTHR13593:SF113">
    <property type="entry name" value="SI:DKEY-266F7.9"/>
    <property type="match status" value="1"/>
</dbReference>
<accession>A0A249SHM5</accession>
<evidence type="ECO:0000256" key="4">
    <source>
        <dbReference type="ARBA" id="ARBA00022963"/>
    </source>
</evidence>
<evidence type="ECO:0000256" key="6">
    <source>
        <dbReference type="ARBA" id="ARBA00030782"/>
    </source>
</evidence>
<dbReference type="CDD" id="cd23445">
    <property type="entry name" value="beta-trefoil_Ricin_HA17-like"/>
    <property type="match status" value="1"/>
</dbReference>
<evidence type="ECO:0000256" key="3">
    <source>
        <dbReference type="ARBA" id="ARBA00019758"/>
    </source>
</evidence>
<protein>
    <recommendedName>
        <fullName evidence="3">1-phosphatidylinositol phosphodiesterase</fullName>
        <ecNumber evidence="2">4.6.1.13</ecNumber>
    </recommendedName>
    <alternativeName>
        <fullName evidence="5">Phosphatidylinositol diacylglycerol-lyase</fullName>
    </alternativeName>
    <alternativeName>
        <fullName evidence="6">Phosphatidylinositol-specific phospholipase C</fullName>
    </alternativeName>
</protein>
<comment type="caution">
    <text evidence="7">The sequence shown here is derived from an EMBL/GenBank/DDBJ whole genome shotgun (WGS) entry which is preliminary data.</text>
</comment>
<name>A0A249SHM5_ENTTH</name>
<keyword evidence="4" id="KW-0443">Lipid metabolism</keyword>
<dbReference type="PANTHER" id="PTHR13593">
    <property type="match status" value="1"/>
</dbReference>
<dbReference type="RefSeq" id="WP_071869049.1">
    <property type="nucleotide sequence ID" value="NZ_BJUG01000013.1"/>
</dbReference>
<evidence type="ECO:0000313" key="7">
    <source>
        <dbReference type="EMBL" id="GEK37938.1"/>
    </source>
</evidence>
<dbReference type="SMART" id="SM00148">
    <property type="entry name" value="PLCXc"/>
    <property type="match status" value="1"/>
</dbReference>
<dbReference type="Pfam" id="PF14200">
    <property type="entry name" value="RicinB_lectin_2"/>
    <property type="match status" value="1"/>
</dbReference>
<dbReference type="Gene3D" id="3.20.20.190">
    <property type="entry name" value="Phosphatidylinositol (PI) phosphodiesterase"/>
    <property type="match status" value="1"/>
</dbReference>
<dbReference type="GO" id="GO:0004436">
    <property type="term" value="F:phosphatidylinositol diacylglycerol-lyase activity"/>
    <property type="evidence" value="ECO:0007669"/>
    <property type="project" value="UniProtKB-EC"/>
</dbReference>
<dbReference type="EMBL" id="BJUG01000013">
    <property type="protein sequence ID" value="GEK37938.1"/>
    <property type="molecule type" value="Genomic_DNA"/>
</dbReference>
<evidence type="ECO:0000256" key="1">
    <source>
        <dbReference type="ARBA" id="ARBA00001316"/>
    </source>
</evidence>
<comment type="catalytic activity">
    <reaction evidence="1">
        <text>a 1,2-diacyl-sn-glycero-3-phospho-(1D-myo-inositol) = 1D-myo-inositol 1,2-cyclic phosphate + a 1,2-diacyl-sn-glycerol</text>
        <dbReference type="Rhea" id="RHEA:17093"/>
        <dbReference type="ChEBI" id="CHEBI:17815"/>
        <dbReference type="ChEBI" id="CHEBI:57880"/>
        <dbReference type="ChEBI" id="CHEBI:58484"/>
        <dbReference type="EC" id="4.6.1.13"/>
    </reaction>
</comment>
<dbReference type="PROSITE" id="PS50007">
    <property type="entry name" value="PIPLC_X_DOMAIN"/>
    <property type="match status" value="1"/>
</dbReference>
<sequence length="459" mass="52848">MRKKVWQMLFVGIIFLGCIVPAITVNAEMSDFYWEGRAKNRYWMNELKDNTRLSELSIPGTHDSATHAIKDTVGLGYVKTQSIDITRQLNNGIRFLDARVCETNGSFAMHHGSFYLNQMFGDVLNQVTSFLTKNPSEVVYMRLKQENSSVNDQIFNQVLNEKYLKNSCWKDFFYYGNSNPTLGETRGKIVILRNFLGNSVGISYPSQFDIQDYWEPVNPEDKRWAIEQQLVKSTKSGGTDNIKYINYLSASNFFYQIKGFAGKMNPFVVDYIRNNQMKHAGIVIADYPSSELVNSVIDLNQRLLKNPENYGVYDSSIVTIQTLLDTNKIVDWNQANDLGIIYPNKNGSNQKWQMWYDSNTKAYRIHTYDYGHLALRQATTPYNTSRYNVVIERADDSNRGLWQLIPAGEHGKNKVYYLKNCASNLYLDVKNSVHNQSGELITYPYTGKTNQKFVINVIR</sequence>
<dbReference type="InterPro" id="IPR035992">
    <property type="entry name" value="Ricin_B-like_lectins"/>
</dbReference>
<dbReference type="GO" id="GO:0016042">
    <property type="term" value="P:lipid catabolic process"/>
    <property type="evidence" value="ECO:0007669"/>
    <property type="project" value="UniProtKB-KW"/>
</dbReference>
<dbReference type="SUPFAM" id="SSF51695">
    <property type="entry name" value="PLC-like phosphodiesterases"/>
    <property type="match status" value="1"/>
</dbReference>
<dbReference type="InterPro" id="IPR000772">
    <property type="entry name" value="Ricin_B_lectin"/>
</dbReference>
<dbReference type="GeneID" id="77486829"/>
<evidence type="ECO:0000256" key="2">
    <source>
        <dbReference type="ARBA" id="ARBA00012581"/>
    </source>
</evidence>
<reference evidence="7 8" key="1">
    <citation type="submission" date="2019-07" db="EMBL/GenBank/DDBJ databases">
        <title>Whole genome shotgun sequence of Enterococcus thailandicus NBRC 101867.</title>
        <authorList>
            <person name="Hosoyama A."/>
            <person name="Uohara A."/>
            <person name="Ohji S."/>
            <person name="Ichikawa N."/>
        </authorList>
    </citation>
    <scope>NUCLEOTIDE SEQUENCE [LARGE SCALE GENOMIC DNA]</scope>
    <source>
        <strain evidence="7 8">NBRC 101867</strain>
    </source>
</reference>